<dbReference type="FunFam" id="3.30.430.20:FF:000003">
    <property type="entry name" value="Cysteine-rich RLK (RECEPTOR-like protein kinase) 10"/>
    <property type="match status" value="1"/>
</dbReference>
<feature type="domain" description="Gnk2-homologous" evidence="3">
    <location>
        <begin position="112"/>
        <end position="224"/>
    </location>
</feature>
<evidence type="ECO:0000259" key="3">
    <source>
        <dbReference type="PROSITE" id="PS51473"/>
    </source>
</evidence>
<sequence>MSQPNHMSTYCNQSEFTRTSFYGSNRDTILATLRDRSSLGTYSNATTGLSPNTVYGMFLCRGDVNTTSCSDCVYTATQEIAKNCTYQKEAFVFYYECMVRYSEFSFFTLVEDIPYVASYSLIRSLESLHFFNQTLPGKIDELIVKASSSSSPVPYFVEDQERVTQSEGSYELEGMVQCAPDLDPLNCTVCLRLAVQDFFHCCSQSRWAQIFFPKCLVKYNISVLQPNVPSLGVTKRES</sequence>
<dbReference type="PANTHER" id="PTHR32099:SF46">
    <property type="entry name" value="CYSTEINE-RICH REPEAT SECRETORY PROTEIN 5-RELATED"/>
    <property type="match status" value="1"/>
</dbReference>
<evidence type="ECO:0000313" key="4">
    <source>
        <dbReference type="EMBL" id="VVA96152.1"/>
    </source>
</evidence>
<evidence type="ECO:0000256" key="2">
    <source>
        <dbReference type="ARBA" id="ARBA00022737"/>
    </source>
</evidence>
<evidence type="ECO:0000256" key="1">
    <source>
        <dbReference type="ARBA" id="ARBA00022729"/>
    </source>
</evidence>
<proteinExistence type="predicted"/>
<dbReference type="Proteomes" id="UP000489600">
    <property type="component" value="Unassembled WGS sequence"/>
</dbReference>
<dbReference type="OrthoDB" id="688481at2759"/>
<gene>
    <name evidence="4" type="ORF">ANE_LOCUS6597</name>
</gene>
<dbReference type="Pfam" id="PF01657">
    <property type="entry name" value="Stress-antifung"/>
    <property type="match status" value="2"/>
</dbReference>
<keyword evidence="5" id="KW-1185">Reference proteome</keyword>
<dbReference type="AlphaFoldDB" id="A0A565B3C2"/>
<keyword evidence="2" id="KW-0677">Repeat</keyword>
<comment type="caution">
    <text evidence="4">The sequence shown here is derived from an EMBL/GenBank/DDBJ whole genome shotgun (WGS) entry which is preliminary data.</text>
</comment>
<reference evidence="4" key="1">
    <citation type="submission" date="2019-07" db="EMBL/GenBank/DDBJ databases">
        <authorList>
            <person name="Dittberner H."/>
        </authorList>
    </citation>
    <scope>NUCLEOTIDE SEQUENCE [LARGE SCALE GENOMIC DNA]</scope>
</reference>
<protein>
    <recommendedName>
        <fullName evidence="3">Gnk2-homologous domain-containing protein</fullName>
    </recommendedName>
</protein>
<dbReference type="InterPro" id="IPR002902">
    <property type="entry name" value="GNK2"/>
</dbReference>
<dbReference type="Gene3D" id="3.30.430.20">
    <property type="entry name" value="Gnk2 domain, C-X8-C-X2-C motif"/>
    <property type="match status" value="2"/>
</dbReference>
<organism evidence="4 5">
    <name type="scientific">Arabis nemorensis</name>
    <dbReference type="NCBI Taxonomy" id="586526"/>
    <lineage>
        <taxon>Eukaryota</taxon>
        <taxon>Viridiplantae</taxon>
        <taxon>Streptophyta</taxon>
        <taxon>Embryophyta</taxon>
        <taxon>Tracheophyta</taxon>
        <taxon>Spermatophyta</taxon>
        <taxon>Magnoliopsida</taxon>
        <taxon>eudicotyledons</taxon>
        <taxon>Gunneridae</taxon>
        <taxon>Pentapetalae</taxon>
        <taxon>rosids</taxon>
        <taxon>malvids</taxon>
        <taxon>Brassicales</taxon>
        <taxon>Brassicaceae</taxon>
        <taxon>Arabideae</taxon>
        <taxon>Arabis</taxon>
    </lineage>
</organism>
<accession>A0A565B3C2</accession>
<keyword evidence="1" id="KW-0732">Signal</keyword>
<dbReference type="EMBL" id="CABITT030000003">
    <property type="protein sequence ID" value="VVA96152.1"/>
    <property type="molecule type" value="Genomic_DNA"/>
</dbReference>
<dbReference type="PANTHER" id="PTHR32099">
    <property type="entry name" value="CYSTEINE-RICH REPEAT SECRETORY PROTEIN"/>
    <property type="match status" value="1"/>
</dbReference>
<dbReference type="CDD" id="cd23509">
    <property type="entry name" value="Gnk2-like"/>
    <property type="match status" value="2"/>
</dbReference>
<name>A0A565B3C2_9BRAS</name>
<dbReference type="PROSITE" id="PS51473">
    <property type="entry name" value="GNK2"/>
    <property type="match status" value="2"/>
</dbReference>
<evidence type="ECO:0000313" key="5">
    <source>
        <dbReference type="Proteomes" id="UP000489600"/>
    </source>
</evidence>
<dbReference type="InterPro" id="IPR038408">
    <property type="entry name" value="GNK2_sf"/>
</dbReference>
<feature type="domain" description="Gnk2-homologous" evidence="3">
    <location>
        <begin position="4"/>
        <end position="106"/>
    </location>
</feature>